<dbReference type="GO" id="GO:0005634">
    <property type="term" value="C:nucleus"/>
    <property type="evidence" value="ECO:0007669"/>
    <property type="project" value="TreeGrafter"/>
</dbReference>
<dbReference type="Proteomes" id="UP000264820">
    <property type="component" value="Unplaced"/>
</dbReference>
<dbReference type="PANTHER" id="PTHR16487:SF7">
    <property type="entry name" value="PROTEIN PHOSPHATASE 4 REGULATORY SUBUNIT 2"/>
    <property type="match status" value="1"/>
</dbReference>
<evidence type="ECO:0000256" key="1">
    <source>
        <dbReference type="ARBA" id="ARBA00009207"/>
    </source>
</evidence>
<name>A0A3Q2Y8R6_HIPCM</name>
<reference evidence="2" key="1">
    <citation type="submission" date="2025-08" db="UniProtKB">
        <authorList>
            <consortium name="Ensembl"/>
        </authorList>
    </citation>
    <scope>IDENTIFICATION</scope>
</reference>
<keyword evidence="3" id="KW-1185">Reference proteome</keyword>
<sequence length="129" mass="14660">MDTEALLEAFQDFEKKTKRDTSPVLEQYLCHVAKTGEAIIPFTIQRLCELLTDPKRNYTGTDKFLRGIEKNVMVVSCVYPMSEKNGSSNSNRMNGVMFPGNSVHSDGWELLLKKFYNLKMSSSGTLSYF</sequence>
<dbReference type="Ensembl" id="ENSHCOT00000015726.1">
    <property type="protein sequence ID" value="ENSHCOP00000009566.1"/>
    <property type="gene ID" value="ENSHCOG00000012036.1"/>
</dbReference>
<dbReference type="GeneTree" id="ENSGT00940000162859"/>
<dbReference type="GO" id="GO:0005737">
    <property type="term" value="C:cytoplasm"/>
    <property type="evidence" value="ECO:0007669"/>
    <property type="project" value="TreeGrafter"/>
</dbReference>
<proteinExistence type="inferred from homology"/>
<protein>
    <submittedName>
        <fullName evidence="2">Serine/threonine-protein phosphatase 4 regulatory subunit 2-like</fullName>
    </submittedName>
</protein>
<organism evidence="2 3">
    <name type="scientific">Hippocampus comes</name>
    <name type="common">Tiger tail seahorse</name>
    <dbReference type="NCBI Taxonomy" id="109280"/>
    <lineage>
        <taxon>Eukaryota</taxon>
        <taxon>Metazoa</taxon>
        <taxon>Chordata</taxon>
        <taxon>Craniata</taxon>
        <taxon>Vertebrata</taxon>
        <taxon>Euteleostomi</taxon>
        <taxon>Actinopterygii</taxon>
        <taxon>Neopterygii</taxon>
        <taxon>Teleostei</taxon>
        <taxon>Neoteleostei</taxon>
        <taxon>Acanthomorphata</taxon>
        <taxon>Syngnathiaria</taxon>
        <taxon>Syngnathiformes</taxon>
        <taxon>Syngnathoidei</taxon>
        <taxon>Syngnathidae</taxon>
        <taxon>Hippocampus</taxon>
    </lineage>
</organism>
<dbReference type="AlphaFoldDB" id="A0A3Q2Y8R6"/>
<reference evidence="2" key="2">
    <citation type="submission" date="2025-09" db="UniProtKB">
        <authorList>
            <consortium name="Ensembl"/>
        </authorList>
    </citation>
    <scope>IDENTIFICATION</scope>
</reference>
<dbReference type="GO" id="GO:0030289">
    <property type="term" value="C:protein phosphatase 4 complex"/>
    <property type="evidence" value="ECO:0007669"/>
    <property type="project" value="InterPro"/>
</dbReference>
<accession>A0A3Q2Y8R6</accession>
<evidence type="ECO:0000313" key="3">
    <source>
        <dbReference type="Proteomes" id="UP000264820"/>
    </source>
</evidence>
<evidence type="ECO:0000313" key="2">
    <source>
        <dbReference type="Ensembl" id="ENSHCOP00000009566.1"/>
    </source>
</evidence>
<dbReference type="GO" id="GO:0019888">
    <property type="term" value="F:protein phosphatase regulator activity"/>
    <property type="evidence" value="ECO:0007669"/>
    <property type="project" value="InterPro"/>
</dbReference>
<dbReference type="InterPro" id="IPR015267">
    <property type="entry name" value="PPP4R2"/>
</dbReference>
<comment type="similarity">
    <text evidence="1">Belongs to the PPP4R2 family.</text>
</comment>
<dbReference type="Pfam" id="PF09184">
    <property type="entry name" value="PPP4R2"/>
    <property type="match status" value="1"/>
</dbReference>
<dbReference type="PANTHER" id="PTHR16487">
    <property type="entry name" value="PPP4R2-RELATED PROTEIN"/>
    <property type="match status" value="1"/>
</dbReference>